<evidence type="ECO:0000256" key="10">
    <source>
        <dbReference type="ARBA" id="ARBA00022771"/>
    </source>
</evidence>
<evidence type="ECO:0000256" key="17">
    <source>
        <dbReference type="ARBA" id="ARBA00079252"/>
    </source>
</evidence>
<dbReference type="Gene3D" id="2.60.120.1040">
    <property type="entry name" value="ZPR1, A/B domain"/>
    <property type="match status" value="1"/>
</dbReference>
<keyword evidence="15" id="KW-0966">Cell projection</keyword>
<dbReference type="GO" id="GO:0008270">
    <property type="term" value="F:zinc ion binding"/>
    <property type="evidence" value="ECO:0007669"/>
    <property type="project" value="UniProtKB-KW"/>
</dbReference>
<dbReference type="GO" id="GO:0031369">
    <property type="term" value="F:translation initiation factor binding"/>
    <property type="evidence" value="ECO:0007669"/>
    <property type="project" value="UniProtKB-ARBA"/>
</dbReference>
<comment type="subcellular location">
    <subcellularLocation>
        <location evidence="2">Cell projection</location>
        <location evidence="2">Axon</location>
    </subcellularLocation>
    <subcellularLocation>
        <location evidence="5">Cell projection</location>
        <location evidence="5">Growth cone</location>
    </subcellularLocation>
    <subcellularLocation>
        <location evidence="3">Cytoplasm</location>
        <location evidence="3">Perinuclear region</location>
    </subcellularLocation>
    <subcellularLocation>
        <location evidence="1">Nucleus</location>
        <location evidence="1">Cajal body</location>
    </subcellularLocation>
    <subcellularLocation>
        <location evidence="16">Nucleus</location>
        <location evidence="16">Gem</location>
    </subcellularLocation>
    <subcellularLocation>
        <location evidence="4">Nucleus</location>
        <location evidence="4">Nucleolus</location>
    </subcellularLocation>
</comment>
<evidence type="ECO:0000256" key="1">
    <source>
        <dbReference type="ARBA" id="ARBA00004408"/>
    </source>
</evidence>
<evidence type="ECO:0000256" key="2">
    <source>
        <dbReference type="ARBA" id="ARBA00004489"/>
    </source>
</evidence>
<dbReference type="GO" id="GO:0010628">
    <property type="term" value="P:positive regulation of gene expression"/>
    <property type="evidence" value="ECO:0007669"/>
    <property type="project" value="UniProtKB-ARBA"/>
</dbReference>
<dbReference type="PANTHER" id="PTHR10876:SF0">
    <property type="entry name" value="ZINC FINGER PROTEIN ZPR1"/>
    <property type="match status" value="1"/>
</dbReference>
<dbReference type="Proteomes" id="UP000694428">
    <property type="component" value="Unplaced"/>
</dbReference>
<keyword evidence="9" id="KW-0479">Metal-binding</keyword>
<evidence type="ECO:0000256" key="15">
    <source>
        <dbReference type="ARBA" id="ARBA00023273"/>
    </source>
</evidence>
<keyword evidence="7" id="KW-0963">Cytoplasm</keyword>
<dbReference type="Pfam" id="PF03367">
    <property type="entry name" value="Zn_ribbon_ZPR1"/>
    <property type="match status" value="2"/>
</dbReference>
<dbReference type="Gene3D" id="2.20.25.420">
    <property type="entry name" value="ZPR1, zinc finger domain"/>
    <property type="match status" value="2"/>
</dbReference>
<dbReference type="GO" id="GO:0042307">
    <property type="term" value="P:positive regulation of protein import into nucleus"/>
    <property type="evidence" value="ECO:0007669"/>
    <property type="project" value="UniProtKB-ARBA"/>
</dbReference>
<keyword evidence="10" id="KW-0863">Zinc-finger</keyword>
<proteinExistence type="inferred from homology"/>
<dbReference type="InterPro" id="IPR042452">
    <property type="entry name" value="ZPR1_Znf1/2"/>
</dbReference>
<dbReference type="GO" id="GO:0061564">
    <property type="term" value="P:axon development"/>
    <property type="evidence" value="ECO:0007669"/>
    <property type="project" value="UniProtKB-ARBA"/>
</dbReference>
<evidence type="ECO:0000256" key="13">
    <source>
        <dbReference type="ARBA" id="ARBA00023187"/>
    </source>
</evidence>
<evidence type="ECO:0000313" key="21">
    <source>
        <dbReference type="Proteomes" id="UP000694428"/>
    </source>
</evidence>
<accession>A0A8C9EGX3</accession>
<protein>
    <recommendedName>
        <fullName evidence="17">Zinc finger protein 259</fullName>
    </recommendedName>
</protein>
<dbReference type="GO" id="GO:0006397">
    <property type="term" value="P:mRNA processing"/>
    <property type="evidence" value="ECO:0007669"/>
    <property type="project" value="UniProtKB-KW"/>
</dbReference>
<evidence type="ECO:0000256" key="3">
    <source>
        <dbReference type="ARBA" id="ARBA00004556"/>
    </source>
</evidence>
<evidence type="ECO:0000256" key="8">
    <source>
        <dbReference type="ARBA" id="ARBA00022664"/>
    </source>
</evidence>
<feature type="domain" description="Zinc finger ZPR1-type" evidence="19">
    <location>
        <begin position="35"/>
        <end position="193"/>
    </location>
</feature>
<dbReference type="Ensembl" id="ENSPSTT00000000404.1">
    <property type="protein sequence ID" value="ENSPSTP00000000385.1"/>
    <property type="gene ID" value="ENSPSTG00000000320.1"/>
</dbReference>
<dbReference type="InterPro" id="IPR004457">
    <property type="entry name" value="Znf_ZPR1"/>
</dbReference>
<feature type="domain" description="Zinc finger ZPR1-type" evidence="19">
    <location>
        <begin position="245"/>
        <end position="350"/>
    </location>
</feature>
<evidence type="ECO:0000313" key="20">
    <source>
        <dbReference type="Ensembl" id="ENSPSTP00000000385.1"/>
    </source>
</evidence>
<dbReference type="GO" id="GO:0005730">
    <property type="term" value="C:nucleolus"/>
    <property type="evidence" value="ECO:0007669"/>
    <property type="project" value="UniProtKB-SubCell"/>
</dbReference>
<dbReference type="AlphaFoldDB" id="A0A8C9EGX3"/>
<dbReference type="FunFam" id="2.20.25.420:FF:000003">
    <property type="entry name" value="zinc finger protein ZPR1"/>
    <property type="match status" value="1"/>
</dbReference>
<dbReference type="InterPro" id="IPR042451">
    <property type="entry name" value="ZPR1_A/B_dom"/>
</dbReference>
<dbReference type="GO" id="GO:0006260">
    <property type="term" value="P:DNA replication"/>
    <property type="evidence" value="ECO:0007669"/>
    <property type="project" value="UniProtKB-ARBA"/>
</dbReference>
<dbReference type="FunFam" id="2.60.120.1040:FF:000002">
    <property type="entry name" value="zinc finger protein ZPR1"/>
    <property type="match status" value="1"/>
</dbReference>
<reference evidence="20" key="1">
    <citation type="submission" date="2025-08" db="UniProtKB">
        <authorList>
            <consortium name="Ensembl"/>
        </authorList>
    </citation>
    <scope>IDENTIFICATION</scope>
</reference>
<dbReference type="GO" id="GO:0097504">
    <property type="term" value="C:Gemini of Cajal bodies"/>
    <property type="evidence" value="ECO:0007669"/>
    <property type="project" value="UniProtKB-SubCell"/>
</dbReference>
<dbReference type="GO" id="GO:0015030">
    <property type="term" value="C:Cajal body"/>
    <property type="evidence" value="ECO:0007669"/>
    <property type="project" value="UniProtKB-SubCell"/>
</dbReference>
<evidence type="ECO:0000256" key="18">
    <source>
        <dbReference type="SAM" id="MobiDB-lite"/>
    </source>
</evidence>
<evidence type="ECO:0000256" key="9">
    <source>
        <dbReference type="ARBA" id="ARBA00022723"/>
    </source>
</evidence>
<feature type="compositionally biased region" description="Low complexity" evidence="18">
    <location>
        <begin position="384"/>
        <end position="397"/>
    </location>
</feature>
<dbReference type="FunFam" id="2.20.25.420:FF:000001">
    <property type="entry name" value="Zinc finger protein ZPR1"/>
    <property type="match status" value="1"/>
</dbReference>
<feature type="region of interest" description="Disordered" evidence="18">
    <location>
        <begin position="384"/>
        <end position="416"/>
    </location>
</feature>
<comment type="similarity">
    <text evidence="6">Belongs to the ZPR1 family.</text>
</comment>
<evidence type="ECO:0000256" key="16">
    <source>
        <dbReference type="ARBA" id="ARBA00034695"/>
    </source>
</evidence>
<evidence type="ECO:0000259" key="19">
    <source>
        <dbReference type="SMART" id="SM00709"/>
    </source>
</evidence>
<dbReference type="NCBIfam" id="TIGR00310">
    <property type="entry name" value="ZPR1_znf"/>
    <property type="match status" value="1"/>
</dbReference>
<keyword evidence="8" id="KW-0507">mRNA processing</keyword>
<evidence type="ECO:0000256" key="11">
    <source>
        <dbReference type="ARBA" id="ARBA00022782"/>
    </source>
</evidence>
<keyword evidence="21" id="KW-1185">Reference proteome</keyword>
<evidence type="ECO:0000256" key="14">
    <source>
        <dbReference type="ARBA" id="ARBA00023242"/>
    </source>
</evidence>
<evidence type="ECO:0000256" key="4">
    <source>
        <dbReference type="ARBA" id="ARBA00004604"/>
    </source>
</evidence>
<evidence type="ECO:0000256" key="6">
    <source>
        <dbReference type="ARBA" id="ARBA00008354"/>
    </source>
</evidence>
<dbReference type="GO" id="GO:0008380">
    <property type="term" value="P:RNA splicing"/>
    <property type="evidence" value="ECO:0007669"/>
    <property type="project" value="UniProtKB-KW"/>
</dbReference>
<organism evidence="20 21">
    <name type="scientific">Pavo cristatus</name>
    <name type="common">Indian peafowl</name>
    <name type="synonym">Blue peafowl</name>
    <dbReference type="NCBI Taxonomy" id="9049"/>
    <lineage>
        <taxon>Eukaryota</taxon>
        <taxon>Metazoa</taxon>
        <taxon>Chordata</taxon>
        <taxon>Craniata</taxon>
        <taxon>Vertebrata</taxon>
        <taxon>Euteleostomi</taxon>
        <taxon>Archelosauria</taxon>
        <taxon>Archosauria</taxon>
        <taxon>Dinosauria</taxon>
        <taxon>Saurischia</taxon>
        <taxon>Theropoda</taxon>
        <taxon>Coelurosauria</taxon>
        <taxon>Aves</taxon>
        <taxon>Neognathae</taxon>
        <taxon>Galloanserae</taxon>
        <taxon>Galliformes</taxon>
        <taxon>Phasianidae</taxon>
        <taxon>Phasianinae</taxon>
        <taxon>Pavo</taxon>
    </lineage>
</organism>
<evidence type="ECO:0000256" key="12">
    <source>
        <dbReference type="ARBA" id="ARBA00022833"/>
    </source>
</evidence>
<dbReference type="GO" id="GO:0030426">
    <property type="term" value="C:growth cone"/>
    <property type="evidence" value="ECO:0007669"/>
    <property type="project" value="UniProtKB-SubCell"/>
</dbReference>
<dbReference type="PANTHER" id="PTHR10876">
    <property type="entry name" value="ZINC FINGER PROTEIN ZPR1"/>
    <property type="match status" value="1"/>
</dbReference>
<dbReference type="GO" id="GO:0048471">
    <property type="term" value="C:perinuclear region of cytoplasm"/>
    <property type="evidence" value="ECO:0007669"/>
    <property type="project" value="UniProtKB-SubCell"/>
</dbReference>
<sequence length="494" mass="53866">MSALGAVEAAGAGGAALFRPLSAEDGEQQPAEIESLCMNCFRNGVTRLLLTRIPFFKEIIVSSFACESCSWSNTEIQSAGRIQEQGVRFALAVASRQDMNREIVKTDCATVRIPELDFEIPAFSQKGVLTTIEGVIDRAVMGLEQDQPVRRATDKEVASKIDEFISKLKQLKEVHSPFTFIIDDPSGNSFVENPHAPQKDEALVVTYYKRTPQQAAMLGLEEEELDEKPADSAEDLRNEVLQFNTNCPECNAPANTNMKLVQIPHFKEVIIMATNCDSCGHRTNEVKSGGAIEPRGTRITFRITDPSDMTRDILKVERNPFTLGDSCTPSKTEKLQEFIGRLQEVSVLLSLNKLCHGFGIVLAALKCVNSLASVTVPLQAVHSPAAAARRSPRAAPAEPGECGRHGPSRSRPPWGLHLLPPSRCRLRASGGRSADGGPLSALRMRIVDDDVGWSSIAAVAEKEEEEDEGDMPVVSTWARAWSLRGGGRSLFVGQ</sequence>
<dbReference type="InterPro" id="IPR040141">
    <property type="entry name" value="ZPR1"/>
</dbReference>
<name>A0A8C9EGX3_PAVCR</name>
<dbReference type="InterPro" id="IPR056180">
    <property type="entry name" value="ZPR1_jr_dom"/>
</dbReference>
<dbReference type="Pfam" id="PF22794">
    <property type="entry name" value="jr-ZPR1"/>
    <property type="match status" value="1"/>
</dbReference>
<reference evidence="20" key="2">
    <citation type="submission" date="2025-09" db="UniProtKB">
        <authorList>
            <consortium name="Ensembl"/>
        </authorList>
    </citation>
    <scope>IDENTIFICATION</scope>
</reference>
<dbReference type="SMART" id="SM00709">
    <property type="entry name" value="Zpr1"/>
    <property type="match status" value="2"/>
</dbReference>
<evidence type="ECO:0000256" key="7">
    <source>
        <dbReference type="ARBA" id="ARBA00022490"/>
    </source>
</evidence>
<keyword evidence="14" id="KW-0539">Nucleus</keyword>
<evidence type="ECO:0000256" key="5">
    <source>
        <dbReference type="ARBA" id="ARBA00004624"/>
    </source>
</evidence>
<keyword evidence="11" id="KW-0221">Differentiation</keyword>
<keyword evidence="12" id="KW-0862">Zinc</keyword>
<keyword evidence="13" id="KW-0508">mRNA splicing</keyword>